<evidence type="ECO:0000313" key="1">
    <source>
        <dbReference type="EMBL" id="OEJ82245.1"/>
    </source>
</evidence>
<reference evidence="2" key="1">
    <citation type="journal article" date="2016" name="Genome Announc.">
        <title>Genome sequences of three species of Hanseniaspora isolated from spontaneous wine fermentations.</title>
        <authorList>
            <person name="Sternes P.R."/>
            <person name="Lee D."/>
            <person name="Kutyna D.R."/>
            <person name="Borneman A.R."/>
        </authorList>
    </citation>
    <scope>NUCLEOTIDE SEQUENCE [LARGE SCALE GENOMIC DNA]</scope>
    <source>
        <strain evidence="2">AWRI3578</strain>
    </source>
</reference>
<accession>A0A1E5R5Q8</accession>
<gene>
    <name evidence="1" type="ORF">AWRI3578_g3505</name>
</gene>
<comment type="caution">
    <text evidence="1">The sequence shown here is derived from an EMBL/GenBank/DDBJ whole genome shotgun (WGS) entry which is preliminary data.</text>
</comment>
<evidence type="ECO:0000313" key="2">
    <source>
        <dbReference type="Proteomes" id="UP000095605"/>
    </source>
</evidence>
<dbReference type="OrthoDB" id="10260794at2759"/>
<protein>
    <submittedName>
        <fullName evidence="1">Uncharacterized protein</fullName>
    </submittedName>
</protein>
<organism evidence="1 2">
    <name type="scientific">Hanseniaspora opuntiae</name>
    <dbReference type="NCBI Taxonomy" id="211096"/>
    <lineage>
        <taxon>Eukaryota</taxon>
        <taxon>Fungi</taxon>
        <taxon>Dikarya</taxon>
        <taxon>Ascomycota</taxon>
        <taxon>Saccharomycotina</taxon>
        <taxon>Saccharomycetes</taxon>
        <taxon>Saccharomycodales</taxon>
        <taxon>Saccharomycodaceae</taxon>
        <taxon>Hanseniaspora</taxon>
    </lineage>
</organism>
<dbReference type="AlphaFoldDB" id="A0A1E5R5Q8"/>
<proteinExistence type="predicted"/>
<dbReference type="EMBL" id="LPNL01000008">
    <property type="protein sequence ID" value="OEJ82245.1"/>
    <property type="molecule type" value="Genomic_DNA"/>
</dbReference>
<dbReference type="Proteomes" id="UP000095605">
    <property type="component" value="Unassembled WGS sequence"/>
</dbReference>
<sequence length="235" mass="27595">MNLDSNKLRTDILSLKKLNIKKYPKLIKLKDTETNFFHSIVRAELINTNNIIDVNDRWDRSIKNLNKGIHSKEYTEPKILSLLNMDHINILNNDDDKQSINRISGKSVGNLDTLDYDLFKSVLLKNNQYYDKSQIHLNRFGEGNRKSFKRHRKIYGHIRVGKMSNELLEVLGMTKKDDKETFPYWCKLKYGFNNRLKDNITLNKEKGVIDYENGNEYCTFAKSNPVEDKDLKLFG</sequence>
<name>A0A1E5R5Q8_9ASCO</name>
<keyword evidence="2" id="KW-1185">Reference proteome</keyword>